<proteinExistence type="inferred from homology"/>
<dbReference type="PANTHER" id="PTHR43673">
    <property type="entry name" value="NAD(P)H NITROREDUCTASE YDGI-RELATED"/>
    <property type="match status" value="1"/>
</dbReference>
<evidence type="ECO:0000256" key="2">
    <source>
        <dbReference type="ARBA" id="ARBA00007118"/>
    </source>
</evidence>
<organism evidence="7 8">
    <name type="scientific">Verrucomicrobia subdivision 6 bacterium BACL9 MAG-120507-bin52</name>
    <dbReference type="NCBI Taxonomy" id="1655590"/>
    <lineage>
        <taxon>Bacteria</taxon>
        <taxon>Pseudomonadati</taxon>
        <taxon>Verrucomicrobiota</taxon>
        <taxon>Verrucomicrobiia</taxon>
        <taxon>Verrucomicrobiales</taxon>
        <taxon>Verrucomicrobia subdivision 6</taxon>
    </lineage>
</organism>
<keyword evidence="4" id="KW-0288">FMN</keyword>
<name>A0A0R2RK06_9BACT</name>
<dbReference type="PANTHER" id="PTHR43673:SF2">
    <property type="entry name" value="NITROREDUCTASE"/>
    <property type="match status" value="1"/>
</dbReference>
<dbReference type="InterPro" id="IPR029479">
    <property type="entry name" value="Nitroreductase"/>
</dbReference>
<comment type="similarity">
    <text evidence="2">Belongs to the nitroreductase family.</text>
</comment>
<gene>
    <name evidence="7" type="ORF">ABR82_08660</name>
</gene>
<evidence type="ECO:0000259" key="6">
    <source>
        <dbReference type="Pfam" id="PF00881"/>
    </source>
</evidence>
<dbReference type="Gene3D" id="3.40.109.10">
    <property type="entry name" value="NADH Oxidase"/>
    <property type="match status" value="1"/>
</dbReference>
<reference evidence="7 8" key="1">
    <citation type="submission" date="2015-10" db="EMBL/GenBank/DDBJ databases">
        <title>Metagenome-Assembled Genomes uncover a global brackish microbiome.</title>
        <authorList>
            <person name="Hugerth L.W."/>
            <person name="Larsson J."/>
            <person name="Alneberg J."/>
            <person name="Lindh M.V."/>
            <person name="Legrand C."/>
            <person name="Pinhassi J."/>
            <person name="Andersson A.F."/>
        </authorList>
    </citation>
    <scope>NUCLEOTIDE SEQUENCE [LARGE SCALE GENOMIC DNA]</scope>
    <source>
        <strain evidence="7">BACL18 MAG-120507-bin52</strain>
    </source>
</reference>
<dbReference type="Proteomes" id="UP000051269">
    <property type="component" value="Unassembled WGS sequence"/>
</dbReference>
<dbReference type="Pfam" id="PF00881">
    <property type="entry name" value="Nitroreductase"/>
    <property type="match status" value="1"/>
</dbReference>
<evidence type="ECO:0000256" key="5">
    <source>
        <dbReference type="ARBA" id="ARBA00023002"/>
    </source>
</evidence>
<comment type="caution">
    <text evidence="7">The sequence shown here is derived from an EMBL/GenBank/DDBJ whole genome shotgun (WGS) entry which is preliminary data.</text>
</comment>
<evidence type="ECO:0000256" key="1">
    <source>
        <dbReference type="ARBA" id="ARBA00001917"/>
    </source>
</evidence>
<feature type="domain" description="Nitroreductase" evidence="6">
    <location>
        <begin position="12"/>
        <end position="188"/>
    </location>
</feature>
<dbReference type="GO" id="GO:0016491">
    <property type="term" value="F:oxidoreductase activity"/>
    <property type="evidence" value="ECO:0007669"/>
    <property type="project" value="UniProtKB-KW"/>
</dbReference>
<dbReference type="SUPFAM" id="SSF55469">
    <property type="entry name" value="FMN-dependent nitroreductase-like"/>
    <property type="match status" value="1"/>
</dbReference>
<accession>A0A0R2RK06</accession>
<keyword evidence="3" id="KW-0285">Flavoprotein</keyword>
<comment type="cofactor">
    <cofactor evidence="1">
        <name>FMN</name>
        <dbReference type="ChEBI" id="CHEBI:58210"/>
    </cofactor>
</comment>
<dbReference type="EMBL" id="LIBO01000019">
    <property type="protein sequence ID" value="KRO62949.1"/>
    <property type="molecule type" value="Genomic_DNA"/>
</dbReference>
<evidence type="ECO:0000313" key="7">
    <source>
        <dbReference type="EMBL" id="KRO62949.1"/>
    </source>
</evidence>
<evidence type="ECO:0000256" key="3">
    <source>
        <dbReference type="ARBA" id="ARBA00022630"/>
    </source>
</evidence>
<evidence type="ECO:0000256" key="4">
    <source>
        <dbReference type="ARBA" id="ARBA00022643"/>
    </source>
</evidence>
<evidence type="ECO:0000313" key="8">
    <source>
        <dbReference type="Proteomes" id="UP000051269"/>
    </source>
</evidence>
<dbReference type="InterPro" id="IPR000415">
    <property type="entry name" value="Nitroreductase-like"/>
</dbReference>
<protein>
    <recommendedName>
        <fullName evidence="6">Nitroreductase domain-containing protein</fullName>
    </recommendedName>
</protein>
<keyword evidence="5" id="KW-0560">Oxidoreductase</keyword>
<dbReference type="AlphaFoldDB" id="A0A0R2RK06"/>
<sequence>MNHSDLSVSAAVRSRRSIKSFKSDPIPEAHLEELVSLMQDAPSSWNFQPTRAVLVRSMAQKEALAAAAWGQKQILEAPVTFVFAVSIRGWEIHMDEVLKTGVSSEAWPQKFADWIRQNAPGFQKGLGEKEREYAIKDAMIMATTLALAAQSKGYSTCYINGWDETKVKEVIGVEGDMNIAIALLLPVGVKSAEAKHPGRLPAAKTIFTDRLPSPAI</sequence>